<keyword evidence="3" id="KW-1185">Reference proteome</keyword>
<evidence type="ECO:0000256" key="1">
    <source>
        <dbReference type="SAM" id="Phobius"/>
    </source>
</evidence>
<evidence type="ECO:0000313" key="3">
    <source>
        <dbReference type="Proteomes" id="UP000721236"/>
    </source>
</evidence>
<evidence type="ECO:0000313" key="2">
    <source>
        <dbReference type="EMBL" id="CAG9179728.1"/>
    </source>
</evidence>
<accession>A0ABN7Z179</accession>
<proteinExistence type="predicted"/>
<feature type="transmembrane region" description="Helical" evidence="1">
    <location>
        <begin position="54"/>
        <end position="82"/>
    </location>
</feature>
<feature type="transmembrane region" description="Helical" evidence="1">
    <location>
        <begin position="160"/>
        <end position="186"/>
    </location>
</feature>
<comment type="caution">
    <text evidence="2">The sequence shown here is derived from an EMBL/GenBank/DDBJ whole genome shotgun (WGS) entry which is preliminary data.</text>
</comment>
<protein>
    <recommendedName>
        <fullName evidence="4">Arginine/ornithine antiporter ArcD</fullName>
    </recommendedName>
</protein>
<name>A0ABN7Z179_9BURK</name>
<gene>
    <name evidence="2" type="ORF">LMG21510_03879</name>
</gene>
<dbReference type="EMBL" id="CAJZAH010000004">
    <property type="protein sequence ID" value="CAG9179728.1"/>
    <property type="molecule type" value="Genomic_DNA"/>
</dbReference>
<sequence>MFDAANPSLGDPATAWAAWWPWLTVAALGLFHGLNPAMGWLFAVALGLHRGRRVVLLSLLPIALGHALAVGLVLAGAVALGNLLDRELFARAGGAVLIGWALWHLLRGHRRRPRIGMRTGMAGLALWSFMMAGAHGAGLMLVPVLLPLCTSAAGAASGPILPAVLALGLHSLAMLLAIAAIALLVYDRIGLAFLRTGWVNVDLVWTGALVVCGVVLLVG</sequence>
<dbReference type="RefSeq" id="WP_224043495.1">
    <property type="nucleotide sequence ID" value="NZ_CAJZAH010000004.1"/>
</dbReference>
<organism evidence="2 3">
    <name type="scientific">Cupriavidus respiraculi</name>
    <dbReference type="NCBI Taxonomy" id="195930"/>
    <lineage>
        <taxon>Bacteria</taxon>
        <taxon>Pseudomonadati</taxon>
        <taxon>Pseudomonadota</taxon>
        <taxon>Betaproteobacteria</taxon>
        <taxon>Burkholderiales</taxon>
        <taxon>Burkholderiaceae</taxon>
        <taxon>Cupriavidus</taxon>
    </lineage>
</organism>
<keyword evidence="1" id="KW-0812">Transmembrane</keyword>
<evidence type="ECO:0008006" key="4">
    <source>
        <dbReference type="Google" id="ProtNLM"/>
    </source>
</evidence>
<feature type="transmembrane region" description="Helical" evidence="1">
    <location>
        <begin position="126"/>
        <end position="148"/>
    </location>
</feature>
<feature type="transmembrane region" description="Helical" evidence="1">
    <location>
        <begin position="88"/>
        <end position="106"/>
    </location>
</feature>
<reference evidence="2 3" key="1">
    <citation type="submission" date="2021-08" db="EMBL/GenBank/DDBJ databases">
        <authorList>
            <person name="Peeters C."/>
        </authorList>
    </citation>
    <scope>NUCLEOTIDE SEQUENCE [LARGE SCALE GENOMIC DNA]</scope>
    <source>
        <strain evidence="2 3">LMG 21510</strain>
    </source>
</reference>
<feature type="transmembrane region" description="Helical" evidence="1">
    <location>
        <begin position="20"/>
        <end position="42"/>
    </location>
</feature>
<keyword evidence="1" id="KW-1133">Transmembrane helix</keyword>
<keyword evidence="1" id="KW-0472">Membrane</keyword>
<dbReference type="Proteomes" id="UP000721236">
    <property type="component" value="Unassembled WGS sequence"/>
</dbReference>
<feature type="transmembrane region" description="Helical" evidence="1">
    <location>
        <begin position="198"/>
        <end position="218"/>
    </location>
</feature>